<dbReference type="GO" id="GO:0055085">
    <property type="term" value="P:transmembrane transport"/>
    <property type="evidence" value="ECO:0007669"/>
    <property type="project" value="InterPro"/>
</dbReference>
<dbReference type="CDD" id="cd06261">
    <property type="entry name" value="TM_PBP2"/>
    <property type="match status" value="1"/>
</dbReference>
<comment type="similarity">
    <text evidence="2">Belongs to the binding-protein-dependent transport system permease family. CysTW subfamily.</text>
</comment>
<dbReference type="PATRIC" id="fig|1262666.3.peg.1506"/>
<dbReference type="Proteomes" id="UP000011922">
    <property type="component" value="Unassembled WGS sequence"/>
</dbReference>
<dbReference type="GO" id="GO:0005886">
    <property type="term" value="C:plasma membrane"/>
    <property type="evidence" value="ECO:0007669"/>
    <property type="project" value="UniProtKB-SubCell"/>
</dbReference>
<comment type="caution">
    <text evidence="11">The sequence shown here is derived from an EMBL/GenBank/DDBJ whole genome shotgun (WGS) entry which is preliminary data.</text>
</comment>
<dbReference type="PANTHER" id="PTHR30425">
    <property type="entry name" value="PHOSPHATE TRANSPORT SYSTEM PERMEASE PROTEIN PST"/>
    <property type="match status" value="1"/>
</dbReference>
<keyword evidence="5" id="KW-0592">Phosphate transport</keyword>
<dbReference type="InterPro" id="IPR051124">
    <property type="entry name" value="Phosphate_Transport_Permease"/>
</dbReference>
<proteinExistence type="inferred from homology"/>
<feature type="domain" description="ABC transmembrane type-1" evidence="10">
    <location>
        <begin position="96"/>
        <end position="306"/>
    </location>
</feature>
<reference evidence="11 12" key="1">
    <citation type="journal article" date="2013" name="Genome Announc.">
        <title>Draft Genome Sequence for Desulfovibrio africanus Strain PCS.</title>
        <authorList>
            <person name="Brown S.D."/>
            <person name="Utturkar S.M."/>
            <person name="Arkin A.P."/>
            <person name="Deutschbauer A.M."/>
            <person name="Elias D.A."/>
            <person name="Hazen T.C."/>
            <person name="Chakraborty R."/>
        </authorList>
    </citation>
    <scope>NUCLEOTIDE SEQUENCE [LARGE SCALE GENOMIC DNA]</scope>
    <source>
        <strain evidence="11 12">PCS</strain>
    </source>
</reference>
<feature type="transmembrane region" description="Helical" evidence="9">
    <location>
        <begin position="132"/>
        <end position="157"/>
    </location>
</feature>
<dbReference type="Pfam" id="PF00528">
    <property type="entry name" value="BPD_transp_1"/>
    <property type="match status" value="1"/>
</dbReference>
<gene>
    <name evidence="11" type="ORF">PCS_01486</name>
</gene>
<evidence type="ECO:0000313" key="11">
    <source>
        <dbReference type="EMBL" id="EMG37704.1"/>
    </source>
</evidence>
<evidence type="ECO:0000256" key="8">
    <source>
        <dbReference type="ARBA" id="ARBA00023136"/>
    </source>
</evidence>
<keyword evidence="3 9" id="KW-0813">Transport</keyword>
<feature type="transmembrane region" description="Helical" evidence="9">
    <location>
        <begin position="169"/>
        <end position="191"/>
    </location>
</feature>
<dbReference type="PROSITE" id="PS50928">
    <property type="entry name" value="ABC_TM1"/>
    <property type="match status" value="1"/>
</dbReference>
<keyword evidence="4" id="KW-1003">Cell membrane</keyword>
<keyword evidence="7 9" id="KW-1133">Transmembrane helix</keyword>
<accession>M5PUE9</accession>
<evidence type="ECO:0000256" key="9">
    <source>
        <dbReference type="RuleBase" id="RU363032"/>
    </source>
</evidence>
<evidence type="ECO:0000313" key="12">
    <source>
        <dbReference type="Proteomes" id="UP000011922"/>
    </source>
</evidence>
<feature type="transmembrane region" description="Helical" evidence="9">
    <location>
        <begin position="43"/>
        <end position="70"/>
    </location>
</feature>
<feature type="transmembrane region" description="Helical" evidence="9">
    <location>
        <begin position="228"/>
        <end position="250"/>
    </location>
</feature>
<evidence type="ECO:0000256" key="6">
    <source>
        <dbReference type="ARBA" id="ARBA00022692"/>
    </source>
</evidence>
<evidence type="ECO:0000259" key="10">
    <source>
        <dbReference type="PROSITE" id="PS50928"/>
    </source>
</evidence>
<feature type="transmembrane region" description="Helical" evidence="9">
    <location>
        <begin position="284"/>
        <end position="306"/>
    </location>
</feature>
<dbReference type="EMBL" id="AOSV01000015">
    <property type="protein sequence ID" value="EMG37704.1"/>
    <property type="molecule type" value="Genomic_DNA"/>
</dbReference>
<dbReference type="AlphaFoldDB" id="M5PUE9"/>
<evidence type="ECO:0000256" key="7">
    <source>
        <dbReference type="ARBA" id="ARBA00022989"/>
    </source>
</evidence>
<protein>
    <submittedName>
        <fullName evidence="11">Phosphate ABC transporter membrane protein 1, PhoT family</fullName>
    </submittedName>
</protein>
<organism evidence="11 12">
    <name type="scientific">Desulfocurvibacter africanus PCS</name>
    <dbReference type="NCBI Taxonomy" id="1262666"/>
    <lineage>
        <taxon>Bacteria</taxon>
        <taxon>Pseudomonadati</taxon>
        <taxon>Thermodesulfobacteriota</taxon>
        <taxon>Desulfovibrionia</taxon>
        <taxon>Desulfovibrionales</taxon>
        <taxon>Desulfovibrionaceae</taxon>
        <taxon>Desulfocurvibacter</taxon>
    </lineage>
</organism>
<dbReference type="Gene3D" id="1.10.3720.10">
    <property type="entry name" value="MetI-like"/>
    <property type="match status" value="1"/>
</dbReference>
<comment type="subcellular location">
    <subcellularLocation>
        <location evidence="1 9">Cell membrane</location>
        <topology evidence="1 9">Multi-pass membrane protein</topology>
    </subcellularLocation>
</comment>
<evidence type="ECO:0000256" key="1">
    <source>
        <dbReference type="ARBA" id="ARBA00004651"/>
    </source>
</evidence>
<dbReference type="SUPFAM" id="SSF161098">
    <property type="entry name" value="MetI-like"/>
    <property type="match status" value="1"/>
</dbReference>
<evidence type="ECO:0000256" key="4">
    <source>
        <dbReference type="ARBA" id="ARBA00022475"/>
    </source>
</evidence>
<dbReference type="PANTHER" id="PTHR30425:SF1">
    <property type="entry name" value="PHOSPHATE TRANSPORT SYSTEM PERMEASE PROTEIN PSTC"/>
    <property type="match status" value="1"/>
</dbReference>
<evidence type="ECO:0000256" key="2">
    <source>
        <dbReference type="ARBA" id="ARBA00007069"/>
    </source>
</evidence>
<dbReference type="GO" id="GO:0006817">
    <property type="term" value="P:phosphate ion transport"/>
    <property type="evidence" value="ECO:0007669"/>
    <property type="project" value="UniProtKB-KW"/>
</dbReference>
<feature type="transmembrane region" description="Helical" evidence="9">
    <location>
        <begin position="90"/>
        <end position="120"/>
    </location>
</feature>
<dbReference type="InterPro" id="IPR000515">
    <property type="entry name" value="MetI-like"/>
</dbReference>
<keyword evidence="6 9" id="KW-0812">Transmembrane</keyword>
<keyword evidence="8 9" id="KW-0472">Membrane</keyword>
<name>M5PUE9_DESAF</name>
<evidence type="ECO:0000256" key="5">
    <source>
        <dbReference type="ARBA" id="ARBA00022592"/>
    </source>
</evidence>
<evidence type="ECO:0000256" key="3">
    <source>
        <dbReference type="ARBA" id="ARBA00022448"/>
    </source>
</evidence>
<sequence length="317" mass="33545">MAVYSPTLSRIHRHEMRGVWGDHVPPAAGGIFILTMERITRGLLLLSALVAGLAVLAILGFLVWFSLPLLRGEGLTQVLSWRWRPFQGEFGILPMLVGSLCLSATSMAVALPMGLGLCCFAHGVGPRKPAALVMGVVRFMTSVPTVVYGFVAVFLLVPLVRAAFASGSGFSWLAASLTLSLLVLPTVVLVLHAQFELIEPRVRLTTAALGLTRTQAVRYVVLPAARRGLLAASALGFGRAVGDTLVPLMLAGNAPQVPGSLLDAMRTLTAHIALVVATDSQSTAYLSLFACGLILFVTSVAVNLTLRRLNRADGGRA</sequence>
<dbReference type="InterPro" id="IPR035906">
    <property type="entry name" value="MetI-like_sf"/>
</dbReference>